<name>A0A2U1DFK7_9LACO</name>
<keyword evidence="1" id="KW-1133">Transmembrane helix</keyword>
<reference evidence="2 3" key="1">
    <citation type="submission" date="2018-04" db="EMBL/GenBank/DDBJ databases">
        <title>Genomic Encyclopedia of Type Strains, Phase IV (KMG-IV): sequencing the most valuable type-strain genomes for metagenomic binning, comparative biology and taxonomic classification.</title>
        <authorList>
            <person name="Goeker M."/>
        </authorList>
    </citation>
    <scope>NUCLEOTIDE SEQUENCE [LARGE SCALE GENOMIC DNA]</scope>
    <source>
        <strain evidence="2 3">DSM 28795</strain>
    </source>
</reference>
<feature type="transmembrane region" description="Helical" evidence="1">
    <location>
        <begin position="80"/>
        <end position="97"/>
    </location>
</feature>
<keyword evidence="1" id="KW-0472">Membrane</keyword>
<keyword evidence="1" id="KW-0812">Transmembrane</keyword>
<evidence type="ECO:0000313" key="2">
    <source>
        <dbReference type="EMBL" id="PVY86332.1"/>
    </source>
</evidence>
<keyword evidence="3" id="KW-1185">Reference proteome</keyword>
<proteinExistence type="predicted"/>
<protein>
    <submittedName>
        <fullName evidence="2">Uncharacterized protein</fullName>
    </submittedName>
</protein>
<dbReference type="AlphaFoldDB" id="A0A2U1DFK7"/>
<organism evidence="2 3">
    <name type="scientific">Convivina intestini</name>
    <dbReference type="NCBI Taxonomy" id="1505726"/>
    <lineage>
        <taxon>Bacteria</taxon>
        <taxon>Bacillati</taxon>
        <taxon>Bacillota</taxon>
        <taxon>Bacilli</taxon>
        <taxon>Lactobacillales</taxon>
        <taxon>Lactobacillaceae</taxon>
        <taxon>Convivina</taxon>
    </lineage>
</organism>
<dbReference type="RefSeq" id="WP_089937627.1">
    <property type="nucleotide sequence ID" value="NZ_CAKOEX010000001.1"/>
</dbReference>
<evidence type="ECO:0000256" key="1">
    <source>
        <dbReference type="SAM" id="Phobius"/>
    </source>
</evidence>
<sequence length="113" mass="13590">MNREKFSHYLQRDDRYFDLKFFGLTWLTLLSYQVIMNIATRDTLLNQFDNNFWVALLVTWAWTSQLKGKVLINWHSARKFLLILLAIWFVTQAYYHSDQIIDGWRAAQSAGFY</sequence>
<dbReference type="EMBL" id="QEKT01000001">
    <property type="protein sequence ID" value="PVY86332.1"/>
    <property type="molecule type" value="Genomic_DNA"/>
</dbReference>
<gene>
    <name evidence="2" type="ORF">C7384_101247</name>
</gene>
<feature type="transmembrane region" description="Helical" evidence="1">
    <location>
        <begin position="21"/>
        <end position="39"/>
    </location>
</feature>
<accession>A0A2U1DFK7</accession>
<dbReference type="Proteomes" id="UP000245433">
    <property type="component" value="Unassembled WGS sequence"/>
</dbReference>
<evidence type="ECO:0000313" key="3">
    <source>
        <dbReference type="Proteomes" id="UP000245433"/>
    </source>
</evidence>
<comment type="caution">
    <text evidence="2">The sequence shown here is derived from an EMBL/GenBank/DDBJ whole genome shotgun (WGS) entry which is preliminary data.</text>
</comment>